<evidence type="ECO:0000256" key="4">
    <source>
        <dbReference type="ARBA" id="ARBA00023136"/>
    </source>
</evidence>
<feature type="transmembrane region" description="Helical" evidence="6">
    <location>
        <begin position="75"/>
        <end position="95"/>
    </location>
</feature>
<keyword evidence="4 6" id="KW-0472">Membrane</keyword>
<evidence type="ECO:0000256" key="3">
    <source>
        <dbReference type="ARBA" id="ARBA00022989"/>
    </source>
</evidence>
<dbReference type="InterPro" id="IPR052337">
    <property type="entry name" value="SAT4-like"/>
</dbReference>
<evidence type="ECO:0000256" key="6">
    <source>
        <dbReference type="SAM" id="Phobius"/>
    </source>
</evidence>
<evidence type="ECO:0000256" key="1">
    <source>
        <dbReference type="ARBA" id="ARBA00004141"/>
    </source>
</evidence>
<keyword evidence="2 6" id="KW-0812">Transmembrane</keyword>
<dbReference type="PANTHER" id="PTHR33048:SF47">
    <property type="entry name" value="INTEGRAL MEMBRANE PROTEIN-RELATED"/>
    <property type="match status" value="1"/>
</dbReference>
<reference evidence="8" key="1">
    <citation type="journal article" date="2020" name="Stud. Mycol.">
        <title>101 Dothideomycetes genomes: a test case for predicting lifestyles and emergence of pathogens.</title>
        <authorList>
            <person name="Haridas S."/>
            <person name="Albert R."/>
            <person name="Binder M."/>
            <person name="Bloem J."/>
            <person name="Labutti K."/>
            <person name="Salamov A."/>
            <person name="Andreopoulos B."/>
            <person name="Baker S."/>
            <person name="Barry K."/>
            <person name="Bills G."/>
            <person name="Bluhm B."/>
            <person name="Cannon C."/>
            <person name="Castanera R."/>
            <person name="Culley D."/>
            <person name="Daum C."/>
            <person name="Ezra D."/>
            <person name="Gonzalez J."/>
            <person name="Henrissat B."/>
            <person name="Kuo A."/>
            <person name="Liang C."/>
            <person name="Lipzen A."/>
            <person name="Lutzoni F."/>
            <person name="Magnuson J."/>
            <person name="Mondo S."/>
            <person name="Nolan M."/>
            <person name="Ohm R."/>
            <person name="Pangilinan J."/>
            <person name="Park H.-J."/>
            <person name="Ramirez L."/>
            <person name="Alfaro M."/>
            <person name="Sun H."/>
            <person name="Tritt A."/>
            <person name="Yoshinaga Y."/>
            <person name="Zwiers L.-H."/>
            <person name="Turgeon B."/>
            <person name="Goodwin S."/>
            <person name="Spatafora J."/>
            <person name="Crous P."/>
            <person name="Grigoriev I."/>
        </authorList>
    </citation>
    <scope>NUCLEOTIDE SEQUENCE</scope>
    <source>
        <strain evidence="8">CBS 122681</strain>
    </source>
</reference>
<protein>
    <recommendedName>
        <fullName evidence="7">Rhodopsin domain-containing protein</fullName>
    </recommendedName>
</protein>
<evidence type="ECO:0000313" key="9">
    <source>
        <dbReference type="Proteomes" id="UP000799324"/>
    </source>
</evidence>
<dbReference type="EMBL" id="MU004489">
    <property type="protein sequence ID" value="KAF2649508.1"/>
    <property type="molecule type" value="Genomic_DNA"/>
</dbReference>
<gene>
    <name evidence="8" type="ORF">K491DRAFT_610641</name>
</gene>
<feature type="transmembrane region" description="Helical" evidence="6">
    <location>
        <begin position="145"/>
        <end position="171"/>
    </location>
</feature>
<sequence>LFCVTMLLLRIAIIMQVVRHFVPKGGRNFTFWASHALIGLNVLFWMAITFMEVFSCNPISKVYEFYLPGKCLDRHSYLIATSTMNLASEILIMILPQRIIWNLNLSTKQKLELTPLFLVGTFTCICSAVRLWQTVLQWPTNDLTFYIADAVMLWTVPEIACSVIVPCLPSLPQFIRIIQRRKGAGRPASTVFQLQMSPARRTTKSWSGREGPKPARTLVSDVEYHELVMRTETTVDIVDRDETGPWVQPPATVHITGGRGPTKVFQTPTYFRNDVSRAKSR</sequence>
<feature type="transmembrane region" description="Helical" evidence="6">
    <location>
        <begin position="116"/>
        <end position="133"/>
    </location>
</feature>
<accession>A0A6A6SSX2</accession>
<dbReference type="Pfam" id="PF20684">
    <property type="entry name" value="Fung_rhodopsin"/>
    <property type="match status" value="1"/>
</dbReference>
<organism evidence="8 9">
    <name type="scientific">Lophiostoma macrostomum CBS 122681</name>
    <dbReference type="NCBI Taxonomy" id="1314788"/>
    <lineage>
        <taxon>Eukaryota</taxon>
        <taxon>Fungi</taxon>
        <taxon>Dikarya</taxon>
        <taxon>Ascomycota</taxon>
        <taxon>Pezizomycotina</taxon>
        <taxon>Dothideomycetes</taxon>
        <taxon>Pleosporomycetidae</taxon>
        <taxon>Pleosporales</taxon>
        <taxon>Lophiostomataceae</taxon>
        <taxon>Lophiostoma</taxon>
    </lineage>
</organism>
<keyword evidence="3 6" id="KW-1133">Transmembrane helix</keyword>
<feature type="transmembrane region" description="Helical" evidence="6">
    <location>
        <begin position="29"/>
        <end position="55"/>
    </location>
</feature>
<dbReference type="Proteomes" id="UP000799324">
    <property type="component" value="Unassembled WGS sequence"/>
</dbReference>
<dbReference type="PANTHER" id="PTHR33048">
    <property type="entry name" value="PTH11-LIKE INTEGRAL MEMBRANE PROTEIN (AFU_ORTHOLOGUE AFUA_5G11245)"/>
    <property type="match status" value="1"/>
</dbReference>
<feature type="non-terminal residue" evidence="8">
    <location>
        <position position="1"/>
    </location>
</feature>
<dbReference type="OrthoDB" id="4682787at2759"/>
<evidence type="ECO:0000259" key="7">
    <source>
        <dbReference type="Pfam" id="PF20684"/>
    </source>
</evidence>
<proteinExistence type="inferred from homology"/>
<evidence type="ECO:0000256" key="5">
    <source>
        <dbReference type="ARBA" id="ARBA00038359"/>
    </source>
</evidence>
<dbReference type="GO" id="GO:0016020">
    <property type="term" value="C:membrane"/>
    <property type="evidence" value="ECO:0007669"/>
    <property type="project" value="UniProtKB-SubCell"/>
</dbReference>
<evidence type="ECO:0000256" key="2">
    <source>
        <dbReference type="ARBA" id="ARBA00022692"/>
    </source>
</evidence>
<comment type="subcellular location">
    <subcellularLocation>
        <location evidence="1">Membrane</location>
        <topology evidence="1">Multi-pass membrane protein</topology>
    </subcellularLocation>
</comment>
<name>A0A6A6SSX2_9PLEO</name>
<dbReference type="AlphaFoldDB" id="A0A6A6SSX2"/>
<evidence type="ECO:0000313" key="8">
    <source>
        <dbReference type="EMBL" id="KAF2649508.1"/>
    </source>
</evidence>
<feature type="domain" description="Rhodopsin" evidence="7">
    <location>
        <begin position="2"/>
        <end position="175"/>
    </location>
</feature>
<comment type="similarity">
    <text evidence="5">Belongs to the SAT4 family.</text>
</comment>
<keyword evidence="9" id="KW-1185">Reference proteome</keyword>
<dbReference type="InterPro" id="IPR049326">
    <property type="entry name" value="Rhodopsin_dom_fungi"/>
</dbReference>